<name>A0A7L4ZIK4_9FLAO</name>
<evidence type="ECO:0008006" key="3">
    <source>
        <dbReference type="Google" id="ProtNLM"/>
    </source>
</evidence>
<sequence>MSQFNFNSTCAKDTRTITITGQVFDTITHETLPFANVYLTIDNSIGTAANEDGIFSIDIPEGSTLTVSFTGYLPFKFRVTQEFTKVFLTRDDQLDTVYLEGPKKKKSNGWLWLLFFGGLVAVATNQEEEQKGTSKTRKPIKAKI</sequence>
<organism evidence="1 2">
    <name type="scientific">Kordia antarctica</name>
    <dbReference type="NCBI Taxonomy" id="1218801"/>
    <lineage>
        <taxon>Bacteria</taxon>
        <taxon>Pseudomonadati</taxon>
        <taxon>Bacteroidota</taxon>
        <taxon>Flavobacteriia</taxon>
        <taxon>Flavobacteriales</taxon>
        <taxon>Flavobacteriaceae</taxon>
        <taxon>Kordia</taxon>
    </lineage>
</organism>
<keyword evidence="2" id="KW-1185">Reference proteome</keyword>
<dbReference type="OrthoDB" id="914976at2"/>
<dbReference type="Gene3D" id="2.60.40.1120">
    <property type="entry name" value="Carboxypeptidase-like, regulatory domain"/>
    <property type="match status" value="1"/>
</dbReference>
<dbReference type="EMBL" id="CP019288">
    <property type="protein sequence ID" value="QHI35754.1"/>
    <property type="molecule type" value="Genomic_DNA"/>
</dbReference>
<accession>A0A7L4ZIK4</accession>
<gene>
    <name evidence="1" type="ORF">IMCC3317_11020</name>
</gene>
<evidence type="ECO:0000313" key="1">
    <source>
        <dbReference type="EMBL" id="QHI35754.1"/>
    </source>
</evidence>
<dbReference type="AlphaFoldDB" id="A0A7L4ZIK4"/>
<protein>
    <recommendedName>
        <fullName evidence="3">TonB-dependent receptor SusC</fullName>
    </recommendedName>
</protein>
<proteinExistence type="predicted"/>
<dbReference type="Pfam" id="PF13715">
    <property type="entry name" value="CarbopepD_reg_2"/>
    <property type="match status" value="1"/>
</dbReference>
<evidence type="ECO:0000313" key="2">
    <source>
        <dbReference type="Proteomes" id="UP000464657"/>
    </source>
</evidence>
<dbReference type="SUPFAM" id="SSF49464">
    <property type="entry name" value="Carboxypeptidase regulatory domain-like"/>
    <property type="match status" value="1"/>
</dbReference>
<dbReference type="RefSeq" id="WP_160128480.1">
    <property type="nucleotide sequence ID" value="NZ_CP019288.1"/>
</dbReference>
<dbReference type="Proteomes" id="UP000464657">
    <property type="component" value="Chromosome"/>
</dbReference>
<dbReference type="InterPro" id="IPR008969">
    <property type="entry name" value="CarboxyPept-like_regulatory"/>
</dbReference>
<dbReference type="KEGG" id="kan:IMCC3317_11020"/>
<reference evidence="1 2" key="1">
    <citation type="journal article" date="2013" name="Int. J. Syst. Evol. Microbiol.">
        <title>Kordia antarctica sp. nov., isolated from Antarctic seawater.</title>
        <authorList>
            <person name="Baek K."/>
            <person name="Choi A."/>
            <person name="Kang I."/>
            <person name="Lee K."/>
            <person name="Cho J.C."/>
        </authorList>
    </citation>
    <scope>NUCLEOTIDE SEQUENCE [LARGE SCALE GENOMIC DNA]</scope>
    <source>
        <strain evidence="1 2">IMCC3317</strain>
    </source>
</reference>